<proteinExistence type="predicted"/>
<name>A0A7E6EJR1_9MOLL</name>
<evidence type="ECO:0000313" key="3">
    <source>
        <dbReference type="RefSeq" id="XP_036355841.1"/>
    </source>
</evidence>
<dbReference type="AlphaFoldDB" id="A0A7E6EJR1"/>
<protein>
    <submittedName>
        <fullName evidence="3">Uncharacterized protein LOC118761791</fullName>
    </submittedName>
</protein>
<dbReference type="KEGG" id="osn:118761791"/>
<feature type="chain" id="PRO_5028903680" evidence="1">
    <location>
        <begin position="31"/>
        <end position="286"/>
    </location>
</feature>
<gene>
    <name evidence="3" type="primary">LOC118761791</name>
</gene>
<dbReference type="RefSeq" id="XP_036355841.1">
    <property type="nucleotide sequence ID" value="XM_036499948.1"/>
</dbReference>
<evidence type="ECO:0000313" key="2">
    <source>
        <dbReference type="Proteomes" id="UP000515154"/>
    </source>
</evidence>
<feature type="signal peptide" evidence="1">
    <location>
        <begin position="1"/>
        <end position="30"/>
    </location>
</feature>
<evidence type="ECO:0000256" key="1">
    <source>
        <dbReference type="SAM" id="SignalP"/>
    </source>
</evidence>
<keyword evidence="1" id="KW-0732">Signal</keyword>
<reference evidence="3" key="1">
    <citation type="submission" date="2025-08" db="UniProtKB">
        <authorList>
            <consortium name="RefSeq"/>
        </authorList>
    </citation>
    <scope>IDENTIFICATION</scope>
</reference>
<dbReference type="Proteomes" id="UP000515154">
    <property type="component" value="Unplaced"/>
</dbReference>
<organism evidence="2 3">
    <name type="scientific">Octopus sinensis</name>
    <name type="common">East Asian common octopus</name>
    <dbReference type="NCBI Taxonomy" id="2607531"/>
    <lineage>
        <taxon>Eukaryota</taxon>
        <taxon>Metazoa</taxon>
        <taxon>Spiralia</taxon>
        <taxon>Lophotrochozoa</taxon>
        <taxon>Mollusca</taxon>
        <taxon>Cephalopoda</taxon>
        <taxon>Coleoidea</taxon>
        <taxon>Octopodiformes</taxon>
        <taxon>Octopoda</taxon>
        <taxon>Incirrata</taxon>
        <taxon>Octopodidae</taxon>
        <taxon>Octopus</taxon>
    </lineage>
</organism>
<sequence length="286" mass="32755">MNLKGIQTSIQYHLLLILLSELTLLHFATPKAGKPACINVRFAEITKSKCLSARNTTYGTVSSANDIVSSANDHVSSANDHVPSAKDTVSSANDAVSSDNDCASRCTSHSECGYFSYCDGSCHIHQWFYDEEIKDYDCHCSSYILLSGNGTDWQKVFKMTKNSFERSPLYLYWDKLPIKKVRFRARKEYEKDDFITFNGKGTNSTSWFQKDKIIENSNENWVPRKFTFIEKDPYFRIEMKVGTGEKRFIAARKKGTHEEFDISIKNEDEKSVFRKYNALIISVILM</sequence>
<keyword evidence="2" id="KW-1185">Reference proteome</keyword>
<accession>A0A7E6EJR1</accession>